<evidence type="ECO:0000313" key="3">
    <source>
        <dbReference type="Proteomes" id="UP000324832"/>
    </source>
</evidence>
<keyword evidence="3" id="KW-1185">Reference proteome</keyword>
<dbReference type="Proteomes" id="UP000324832">
    <property type="component" value="Unassembled WGS sequence"/>
</dbReference>
<sequence length="168" mass="19104">MKKREPLPGVTDTPNNCSDVSDRRARADQSAHLAVVKLSAFFGSRVRGNPWLILTVTLKTCFTSTSAKQLVRAAGLPAYCHFEAIRRVTYSNSKTRGSTHKVLLGFEMNKKRPRLRINDPNLQQTTKKSLKSCYTQIVYPYQVNTLCKQTPRPQVLKESRCFDKKMII</sequence>
<dbReference type="AlphaFoldDB" id="A0A5E4QHL4"/>
<protein>
    <submittedName>
        <fullName evidence="2">Uncharacterized protein</fullName>
    </submittedName>
</protein>
<name>A0A5E4QHL4_9NEOP</name>
<gene>
    <name evidence="2" type="ORF">LSINAPIS_LOCUS8852</name>
</gene>
<evidence type="ECO:0000313" key="2">
    <source>
        <dbReference type="EMBL" id="VVC97615.1"/>
    </source>
</evidence>
<accession>A0A5E4QHL4</accession>
<proteinExistence type="predicted"/>
<feature type="region of interest" description="Disordered" evidence="1">
    <location>
        <begin position="1"/>
        <end position="21"/>
    </location>
</feature>
<evidence type="ECO:0000256" key="1">
    <source>
        <dbReference type="SAM" id="MobiDB-lite"/>
    </source>
</evidence>
<dbReference type="EMBL" id="FZQP02003234">
    <property type="protein sequence ID" value="VVC97615.1"/>
    <property type="molecule type" value="Genomic_DNA"/>
</dbReference>
<reference evidence="2 3" key="1">
    <citation type="submission" date="2017-07" db="EMBL/GenBank/DDBJ databases">
        <authorList>
            <person name="Talla V."/>
            <person name="Backstrom N."/>
        </authorList>
    </citation>
    <scope>NUCLEOTIDE SEQUENCE [LARGE SCALE GENOMIC DNA]</scope>
</reference>
<organism evidence="2 3">
    <name type="scientific">Leptidea sinapis</name>
    <dbReference type="NCBI Taxonomy" id="189913"/>
    <lineage>
        <taxon>Eukaryota</taxon>
        <taxon>Metazoa</taxon>
        <taxon>Ecdysozoa</taxon>
        <taxon>Arthropoda</taxon>
        <taxon>Hexapoda</taxon>
        <taxon>Insecta</taxon>
        <taxon>Pterygota</taxon>
        <taxon>Neoptera</taxon>
        <taxon>Endopterygota</taxon>
        <taxon>Lepidoptera</taxon>
        <taxon>Glossata</taxon>
        <taxon>Ditrysia</taxon>
        <taxon>Papilionoidea</taxon>
        <taxon>Pieridae</taxon>
        <taxon>Dismorphiinae</taxon>
        <taxon>Leptidea</taxon>
    </lineage>
</organism>